<evidence type="ECO:0000256" key="9">
    <source>
        <dbReference type="SAM" id="MobiDB-lite"/>
    </source>
</evidence>
<keyword evidence="6" id="KW-0456">Lyase</keyword>
<dbReference type="OrthoDB" id="2099276at2759"/>
<dbReference type="InterPro" id="IPR023170">
    <property type="entry name" value="HhH_base_excis_C"/>
</dbReference>
<evidence type="ECO:0000256" key="5">
    <source>
        <dbReference type="ARBA" id="ARBA00023204"/>
    </source>
</evidence>
<gene>
    <name evidence="11" type="primary">SPOSA6832_01406</name>
</gene>
<dbReference type="SUPFAM" id="SSF48150">
    <property type="entry name" value="DNA-glycosylase"/>
    <property type="match status" value="1"/>
</dbReference>
<evidence type="ECO:0000256" key="6">
    <source>
        <dbReference type="ARBA" id="ARBA00023239"/>
    </source>
</evidence>
<evidence type="ECO:0000256" key="4">
    <source>
        <dbReference type="ARBA" id="ARBA00022801"/>
    </source>
</evidence>
<dbReference type="GO" id="GO:0006289">
    <property type="term" value="P:nucleotide-excision repair"/>
    <property type="evidence" value="ECO:0007669"/>
    <property type="project" value="TreeGrafter"/>
</dbReference>
<organism evidence="11 12">
    <name type="scientific">Sporidiobolus salmonicolor</name>
    <name type="common">Yeast-like fungus</name>
    <name type="synonym">Sporobolomyces salmonicolor</name>
    <dbReference type="NCBI Taxonomy" id="5005"/>
    <lineage>
        <taxon>Eukaryota</taxon>
        <taxon>Fungi</taxon>
        <taxon>Dikarya</taxon>
        <taxon>Basidiomycota</taxon>
        <taxon>Pucciniomycotina</taxon>
        <taxon>Microbotryomycetes</taxon>
        <taxon>Sporidiobolales</taxon>
        <taxon>Sporidiobolaceae</taxon>
        <taxon>Sporobolomyces</taxon>
    </lineage>
</organism>
<dbReference type="GO" id="GO:0006285">
    <property type="term" value="P:base-excision repair, AP site formation"/>
    <property type="evidence" value="ECO:0007669"/>
    <property type="project" value="UniProtKB-ARBA"/>
</dbReference>
<dbReference type="PANTHER" id="PTHR43286:SF1">
    <property type="entry name" value="ENDONUCLEASE III-LIKE PROTEIN 1"/>
    <property type="match status" value="1"/>
</dbReference>
<keyword evidence="5" id="KW-0234">DNA repair</keyword>
<evidence type="ECO:0000256" key="8">
    <source>
        <dbReference type="ARBA" id="ARBA00044632"/>
    </source>
</evidence>
<dbReference type="CDD" id="cd00056">
    <property type="entry name" value="ENDO3c"/>
    <property type="match status" value="1"/>
</dbReference>
<evidence type="ECO:0000256" key="3">
    <source>
        <dbReference type="ARBA" id="ARBA00022763"/>
    </source>
</evidence>
<feature type="domain" description="HhH-GPD" evidence="10">
    <location>
        <begin position="37"/>
        <end position="185"/>
    </location>
</feature>
<dbReference type="InterPro" id="IPR003265">
    <property type="entry name" value="HhH-GPD_domain"/>
</dbReference>
<comment type="catalytic activity">
    <reaction evidence="8">
        <text>2'-deoxyribonucleotide-(2'-deoxyribose 5'-phosphate)-2'-deoxyribonucleotide-DNA = a 3'-end 2'-deoxyribonucleotide-(2,3-dehydro-2,3-deoxyribose 5'-phosphate)-DNA + a 5'-end 5'-phospho-2'-deoxyribonucleoside-DNA + H(+)</text>
        <dbReference type="Rhea" id="RHEA:66592"/>
        <dbReference type="Rhea" id="RHEA-COMP:13180"/>
        <dbReference type="Rhea" id="RHEA-COMP:16897"/>
        <dbReference type="Rhea" id="RHEA-COMP:17067"/>
        <dbReference type="ChEBI" id="CHEBI:15378"/>
        <dbReference type="ChEBI" id="CHEBI:136412"/>
        <dbReference type="ChEBI" id="CHEBI:157695"/>
        <dbReference type="ChEBI" id="CHEBI:167181"/>
        <dbReference type="EC" id="4.2.99.18"/>
    </reaction>
</comment>
<keyword evidence="4" id="KW-0378">Hydrolase</keyword>
<evidence type="ECO:0000313" key="12">
    <source>
        <dbReference type="Proteomes" id="UP000243876"/>
    </source>
</evidence>
<dbReference type="GO" id="GO:0000703">
    <property type="term" value="F:oxidized pyrimidine nucleobase lesion DNA N-glycosylase activity"/>
    <property type="evidence" value="ECO:0007669"/>
    <property type="project" value="UniProtKB-ARBA"/>
</dbReference>
<name>A0A0D6EIV5_SPOSA</name>
<protein>
    <recommendedName>
        <fullName evidence="2">DNA-(apurinic or apyrimidinic site) lyase</fullName>
        <ecNumber evidence="2">4.2.99.18</ecNumber>
    </recommendedName>
</protein>
<proteinExistence type="inferred from homology"/>
<accession>A0A0D6EIV5</accession>
<reference evidence="12" key="1">
    <citation type="submission" date="2015-02" db="EMBL/GenBank/DDBJ databases">
        <authorList>
            <person name="Gon?alves P."/>
        </authorList>
    </citation>
    <scope>NUCLEOTIDE SEQUENCE [LARGE SCALE GENOMIC DNA]</scope>
</reference>
<dbReference type="Gene3D" id="1.10.1670.10">
    <property type="entry name" value="Helix-hairpin-Helix base-excision DNA repair enzymes (C-terminal)"/>
    <property type="match status" value="1"/>
</dbReference>
<keyword evidence="12" id="KW-1185">Reference proteome</keyword>
<dbReference type="GO" id="GO:0005634">
    <property type="term" value="C:nucleus"/>
    <property type="evidence" value="ECO:0007669"/>
    <property type="project" value="TreeGrafter"/>
</dbReference>
<dbReference type="EMBL" id="CENE01000004">
    <property type="protein sequence ID" value="CEQ39831.1"/>
    <property type="molecule type" value="Genomic_DNA"/>
</dbReference>
<keyword evidence="7" id="KW-0326">Glycosidase</keyword>
<dbReference type="EC" id="4.2.99.18" evidence="2"/>
<dbReference type="Pfam" id="PF00730">
    <property type="entry name" value="HhH-GPD"/>
    <property type="match status" value="1"/>
</dbReference>
<dbReference type="PANTHER" id="PTHR43286">
    <property type="entry name" value="ENDONUCLEASE III-LIKE PROTEIN 1"/>
    <property type="match status" value="1"/>
</dbReference>
<dbReference type="InterPro" id="IPR011257">
    <property type="entry name" value="DNA_glycosylase"/>
</dbReference>
<dbReference type="GO" id="GO:0140078">
    <property type="term" value="F:class I DNA-(apurinic or apyrimidinic site) endonuclease activity"/>
    <property type="evidence" value="ECO:0007669"/>
    <property type="project" value="UniProtKB-EC"/>
</dbReference>
<sequence>MGCEQGGRDVVAKENAEEKEVISDKDRRLSILVSLMLSSQTKDPVTHAATQNLRTQLPGGLTIEALESASVEEIDRCICKVGFHGTKAGNLKKLAVRLRELHDGQVPDDLPSLLAINGVGPKMSYLYLQSIGQNIGIGVDTHVHRITNRLGWHKKETSTPEQTRPVAPRCELCDVAAAKLCPSRRRVVVASPIAKKKLMVEEVKEEAEEEEDGEAGKPKVEVGIEEPGVGVRVEEDAGVLRVKEEETVERVKREVAEDYPLSAPRATGGAALS</sequence>
<dbReference type="SMART" id="SM00478">
    <property type="entry name" value="ENDO3c"/>
    <property type="match status" value="1"/>
</dbReference>
<dbReference type="AlphaFoldDB" id="A0A0D6EIV5"/>
<evidence type="ECO:0000259" key="10">
    <source>
        <dbReference type="SMART" id="SM00478"/>
    </source>
</evidence>
<evidence type="ECO:0000313" key="11">
    <source>
        <dbReference type="EMBL" id="CEQ39831.1"/>
    </source>
</evidence>
<evidence type="ECO:0000256" key="7">
    <source>
        <dbReference type="ARBA" id="ARBA00023295"/>
    </source>
</evidence>
<keyword evidence="3" id="KW-0227">DNA damage</keyword>
<dbReference type="FunFam" id="1.10.340.30:FF:000001">
    <property type="entry name" value="Endonuclease III"/>
    <property type="match status" value="1"/>
</dbReference>
<dbReference type="Gene3D" id="1.10.340.30">
    <property type="entry name" value="Hypothetical protein, domain 2"/>
    <property type="match status" value="1"/>
</dbReference>
<evidence type="ECO:0000256" key="1">
    <source>
        <dbReference type="ARBA" id="ARBA00008343"/>
    </source>
</evidence>
<dbReference type="Proteomes" id="UP000243876">
    <property type="component" value="Unassembled WGS sequence"/>
</dbReference>
<feature type="region of interest" description="Disordered" evidence="9">
    <location>
        <begin position="205"/>
        <end position="228"/>
    </location>
</feature>
<evidence type="ECO:0000256" key="2">
    <source>
        <dbReference type="ARBA" id="ARBA00012720"/>
    </source>
</evidence>
<comment type="similarity">
    <text evidence="1">Belongs to the Nth/MutY family.</text>
</comment>